<evidence type="ECO:0000256" key="1">
    <source>
        <dbReference type="ARBA" id="ARBA00004141"/>
    </source>
</evidence>
<evidence type="ECO:0000256" key="6">
    <source>
        <dbReference type="SAM" id="Phobius"/>
    </source>
</evidence>
<feature type="transmembrane region" description="Helical" evidence="6">
    <location>
        <begin position="115"/>
        <end position="136"/>
    </location>
</feature>
<evidence type="ECO:0000256" key="4">
    <source>
        <dbReference type="ARBA" id="ARBA00022989"/>
    </source>
</evidence>
<dbReference type="Proteomes" id="UP001597010">
    <property type="component" value="Unassembled WGS sequence"/>
</dbReference>
<evidence type="ECO:0000313" key="8">
    <source>
        <dbReference type="EMBL" id="MFD0794641.1"/>
    </source>
</evidence>
<name>A0ABW3AW19_9SPHI</name>
<evidence type="ECO:0000256" key="2">
    <source>
        <dbReference type="ARBA" id="ARBA00022448"/>
    </source>
</evidence>
<dbReference type="PANTHER" id="PTHR13414:SF9">
    <property type="entry name" value="PROTON-COUPLED ZINC ANTIPORTER SLC30A9, MITOCHONDRIAL"/>
    <property type="match status" value="1"/>
</dbReference>
<dbReference type="Pfam" id="PF01545">
    <property type="entry name" value="Cation_efflux"/>
    <property type="match status" value="1"/>
</dbReference>
<reference evidence="9" key="1">
    <citation type="journal article" date="2019" name="Int. J. Syst. Evol. Microbiol.">
        <title>The Global Catalogue of Microorganisms (GCM) 10K type strain sequencing project: providing services to taxonomists for standard genome sequencing and annotation.</title>
        <authorList>
            <consortium name="The Broad Institute Genomics Platform"/>
            <consortium name="The Broad Institute Genome Sequencing Center for Infectious Disease"/>
            <person name="Wu L."/>
            <person name="Ma J."/>
        </authorList>
    </citation>
    <scope>NUCLEOTIDE SEQUENCE [LARGE SCALE GENOMIC DNA]</scope>
    <source>
        <strain evidence="9">CCUG 61484</strain>
    </source>
</reference>
<dbReference type="InterPro" id="IPR027469">
    <property type="entry name" value="Cation_efflux_TMD_sf"/>
</dbReference>
<evidence type="ECO:0000256" key="5">
    <source>
        <dbReference type="ARBA" id="ARBA00023136"/>
    </source>
</evidence>
<dbReference type="RefSeq" id="WP_377116187.1">
    <property type="nucleotide sequence ID" value="NZ_JBHTHZ010000013.1"/>
</dbReference>
<evidence type="ECO:0000313" key="9">
    <source>
        <dbReference type="Proteomes" id="UP001597010"/>
    </source>
</evidence>
<feature type="transmembrane region" description="Helical" evidence="6">
    <location>
        <begin position="6"/>
        <end position="25"/>
    </location>
</feature>
<feature type="transmembrane region" description="Helical" evidence="6">
    <location>
        <begin position="74"/>
        <end position="95"/>
    </location>
</feature>
<gene>
    <name evidence="8" type="ORF">ACFQZX_13525</name>
</gene>
<feature type="transmembrane region" description="Helical" evidence="6">
    <location>
        <begin position="191"/>
        <end position="208"/>
    </location>
</feature>
<protein>
    <submittedName>
        <fullName evidence="8">Cation diffusion facilitator family transporter</fullName>
    </submittedName>
</protein>
<dbReference type="InterPro" id="IPR058533">
    <property type="entry name" value="Cation_efflux_TM"/>
</dbReference>
<organism evidence="8 9">
    <name type="scientific">Mucilaginibacter litoreus</name>
    <dbReference type="NCBI Taxonomy" id="1048221"/>
    <lineage>
        <taxon>Bacteria</taxon>
        <taxon>Pseudomonadati</taxon>
        <taxon>Bacteroidota</taxon>
        <taxon>Sphingobacteriia</taxon>
        <taxon>Sphingobacteriales</taxon>
        <taxon>Sphingobacteriaceae</taxon>
        <taxon>Mucilaginibacter</taxon>
    </lineage>
</organism>
<dbReference type="SUPFAM" id="SSF160240">
    <property type="entry name" value="Cation efflux protein cytoplasmic domain-like"/>
    <property type="match status" value="1"/>
</dbReference>
<dbReference type="InterPro" id="IPR036837">
    <property type="entry name" value="Cation_efflux_CTD_sf"/>
</dbReference>
<dbReference type="InterPro" id="IPR002524">
    <property type="entry name" value="Cation_efflux"/>
</dbReference>
<sequence>MAKNRTSIYSALIANLLIAVTKFIAGGFTNSSSMISEGIHSLVDTVDQVLLLYGLNHSKKPADITHPFGYGKELYFWSFIVSILIFGLGGGLSIYQGIQHIIRPEPVENPVWNYVVLGLSMIFEGASFVIAAKEFNQVRNGLSWWQAIVKSKDPSSFLVLFEDGAAVLGLLIVFVFMLIGHSYHLEYMDGVASVLVGLLLVFVSAILARESRSLLMGEGIAPETQQKIRTLAEQDRAVIRVVNVLSTYQAPDDVMLMLIIDFDPDIDTEDITAAIERVRLAIKTAFPHIKFVFVQPQTYTNLPTDIIPIKRP</sequence>
<dbReference type="InterPro" id="IPR040177">
    <property type="entry name" value="SLC30A9"/>
</dbReference>
<accession>A0ABW3AW19</accession>
<dbReference type="Gene3D" id="3.30.70.1350">
    <property type="entry name" value="Cation efflux protein, cytoplasmic domain"/>
    <property type="match status" value="1"/>
</dbReference>
<dbReference type="EMBL" id="JBHTHZ010000013">
    <property type="protein sequence ID" value="MFD0794641.1"/>
    <property type="molecule type" value="Genomic_DNA"/>
</dbReference>
<dbReference type="Gene3D" id="1.20.1510.10">
    <property type="entry name" value="Cation efflux protein transmembrane domain"/>
    <property type="match status" value="1"/>
</dbReference>
<keyword evidence="2" id="KW-0813">Transport</keyword>
<keyword evidence="5 6" id="KW-0472">Membrane</keyword>
<comment type="caution">
    <text evidence="8">The sequence shown here is derived from an EMBL/GenBank/DDBJ whole genome shotgun (WGS) entry which is preliminary data.</text>
</comment>
<evidence type="ECO:0000256" key="3">
    <source>
        <dbReference type="ARBA" id="ARBA00022692"/>
    </source>
</evidence>
<keyword evidence="4 6" id="KW-1133">Transmembrane helix</keyword>
<dbReference type="SUPFAM" id="SSF161111">
    <property type="entry name" value="Cation efflux protein transmembrane domain-like"/>
    <property type="match status" value="1"/>
</dbReference>
<comment type="subcellular location">
    <subcellularLocation>
        <location evidence="1">Membrane</location>
        <topology evidence="1">Multi-pass membrane protein</topology>
    </subcellularLocation>
</comment>
<dbReference type="NCBIfam" id="TIGR01297">
    <property type="entry name" value="CDF"/>
    <property type="match status" value="1"/>
</dbReference>
<dbReference type="PANTHER" id="PTHR13414">
    <property type="entry name" value="HUEL-CATION TRANSPORTER"/>
    <property type="match status" value="1"/>
</dbReference>
<keyword evidence="9" id="KW-1185">Reference proteome</keyword>
<feature type="transmembrane region" description="Helical" evidence="6">
    <location>
        <begin position="157"/>
        <end position="179"/>
    </location>
</feature>
<keyword evidence="3 6" id="KW-0812">Transmembrane</keyword>
<feature type="domain" description="Cation efflux protein transmembrane" evidence="7">
    <location>
        <begin position="10"/>
        <end position="216"/>
    </location>
</feature>
<evidence type="ECO:0000259" key="7">
    <source>
        <dbReference type="Pfam" id="PF01545"/>
    </source>
</evidence>
<proteinExistence type="predicted"/>